<sequence length="27" mass="3205">MEIKIKWVMENPAPNHHAVHSILFSKF</sequence>
<dbReference type="HOGENOM" id="CLU_3415197_0_0_1"/>
<organism evidence="1 2">
    <name type="scientific">Colletotrichum gloeosporioides (strain Cg-14)</name>
    <name type="common">Anthracnose fungus</name>
    <name type="synonym">Glomerella cingulata</name>
    <dbReference type="NCBI Taxonomy" id="1237896"/>
    <lineage>
        <taxon>Eukaryota</taxon>
        <taxon>Fungi</taxon>
        <taxon>Dikarya</taxon>
        <taxon>Ascomycota</taxon>
        <taxon>Pezizomycotina</taxon>
        <taxon>Sordariomycetes</taxon>
        <taxon>Hypocreomycetidae</taxon>
        <taxon>Glomerellales</taxon>
        <taxon>Glomerellaceae</taxon>
        <taxon>Colletotrichum</taxon>
        <taxon>Colletotrichum gloeosporioides species complex</taxon>
    </lineage>
</organism>
<dbReference type="EMBL" id="AMYD01003218">
    <property type="protein sequence ID" value="EQB46874.1"/>
    <property type="molecule type" value="Genomic_DNA"/>
</dbReference>
<name>T0K4L3_COLGC</name>
<dbReference type="Proteomes" id="UP000015530">
    <property type="component" value="Unassembled WGS sequence"/>
</dbReference>
<evidence type="ECO:0000313" key="2">
    <source>
        <dbReference type="Proteomes" id="UP000015530"/>
    </source>
</evidence>
<dbReference type="AlphaFoldDB" id="T0K4L3"/>
<comment type="caution">
    <text evidence="1">The sequence shown here is derived from an EMBL/GenBank/DDBJ whole genome shotgun (WGS) entry which is preliminary data.</text>
</comment>
<accession>T0K4L3</accession>
<gene>
    <name evidence="1" type="ORF">CGLO_14045</name>
</gene>
<evidence type="ECO:0000313" key="1">
    <source>
        <dbReference type="EMBL" id="EQB46874.1"/>
    </source>
</evidence>
<reference evidence="2" key="1">
    <citation type="journal article" date="2013" name="Mol. Plant Microbe Interact.">
        <title>Global aspects of pacC regulation of pathogenicity genes in Colletotrichum gloeosporioides as revealed by transcriptome analysis.</title>
        <authorList>
            <person name="Alkan N."/>
            <person name="Meng X."/>
            <person name="Friedlander G."/>
            <person name="Reuveni E."/>
            <person name="Sukno S."/>
            <person name="Sherman A."/>
            <person name="Thon M."/>
            <person name="Fluhr R."/>
            <person name="Prusky D."/>
        </authorList>
    </citation>
    <scope>NUCLEOTIDE SEQUENCE [LARGE SCALE GENOMIC DNA]</scope>
    <source>
        <strain evidence="2">Cg-14</strain>
    </source>
</reference>
<proteinExistence type="predicted"/>
<protein>
    <submittedName>
        <fullName evidence="1">Uncharacterized protein</fullName>
    </submittedName>
</protein>